<protein>
    <submittedName>
        <fullName evidence="2">Uncharacterized protein</fullName>
    </submittedName>
</protein>
<dbReference type="RefSeq" id="WP_124800073.1">
    <property type="nucleotide sequence ID" value="NZ_CP034170.1"/>
</dbReference>
<feature type="compositionally biased region" description="Polar residues" evidence="1">
    <location>
        <begin position="93"/>
        <end position="105"/>
    </location>
</feature>
<dbReference type="AlphaFoldDB" id="A0A3G8ZPL5"/>
<dbReference type="KEGG" id="nak:EH165_14490"/>
<feature type="compositionally biased region" description="Gly residues" evidence="1">
    <location>
        <begin position="81"/>
        <end position="90"/>
    </location>
</feature>
<reference evidence="2 3" key="1">
    <citation type="submission" date="2018-11" db="EMBL/GenBank/DDBJ databases">
        <authorList>
            <person name="Da X."/>
        </authorList>
    </citation>
    <scope>NUCLEOTIDE SEQUENCE [LARGE SCALE GENOMIC DNA]</scope>
    <source>
        <strain evidence="2 3">S14-144</strain>
    </source>
</reference>
<reference evidence="2 3" key="2">
    <citation type="submission" date="2018-12" db="EMBL/GenBank/DDBJ databases">
        <title>Nakamurella antarcticus sp. nov., isolated from Antarctica South Shetland Islands soil.</title>
        <authorList>
            <person name="Peng F."/>
        </authorList>
    </citation>
    <scope>NUCLEOTIDE SEQUENCE [LARGE SCALE GENOMIC DNA]</scope>
    <source>
        <strain evidence="2 3">S14-144</strain>
    </source>
</reference>
<evidence type="ECO:0000256" key="1">
    <source>
        <dbReference type="SAM" id="MobiDB-lite"/>
    </source>
</evidence>
<feature type="region of interest" description="Disordered" evidence="1">
    <location>
        <begin position="77"/>
        <end position="105"/>
    </location>
</feature>
<keyword evidence="3" id="KW-1185">Reference proteome</keyword>
<proteinExistence type="predicted"/>
<sequence length="105" mass="10240">MRTDATVTSTSLLGAHGTVITAITSAAAFGEVRLTLGGHTLKYNARSQTPLPVGTTVYVVDVPSSTSVEVVSTAYDVPGAAGPGAGGPGAAGSHTTEPGASAELT</sequence>
<dbReference type="Proteomes" id="UP000268084">
    <property type="component" value="Chromosome"/>
</dbReference>
<accession>A0A3G8ZPL5</accession>
<name>A0A3G8ZPL5_9ACTN</name>
<evidence type="ECO:0000313" key="2">
    <source>
        <dbReference type="EMBL" id="AZI59169.1"/>
    </source>
</evidence>
<dbReference type="OrthoDB" id="4827181at2"/>
<dbReference type="EMBL" id="CP034170">
    <property type="protein sequence ID" value="AZI59169.1"/>
    <property type="molecule type" value="Genomic_DNA"/>
</dbReference>
<dbReference type="InterPro" id="IPR012340">
    <property type="entry name" value="NA-bd_OB-fold"/>
</dbReference>
<gene>
    <name evidence="2" type="ORF">EH165_14490</name>
</gene>
<organism evidence="2 3">
    <name type="scientific">Nakamurella antarctica</name>
    <dbReference type="NCBI Taxonomy" id="1902245"/>
    <lineage>
        <taxon>Bacteria</taxon>
        <taxon>Bacillati</taxon>
        <taxon>Actinomycetota</taxon>
        <taxon>Actinomycetes</taxon>
        <taxon>Nakamurellales</taxon>
        <taxon>Nakamurellaceae</taxon>
        <taxon>Nakamurella</taxon>
    </lineage>
</organism>
<evidence type="ECO:0000313" key="3">
    <source>
        <dbReference type="Proteomes" id="UP000268084"/>
    </source>
</evidence>
<dbReference type="Gene3D" id="2.40.50.140">
    <property type="entry name" value="Nucleic acid-binding proteins"/>
    <property type="match status" value="1"/>
</dbReference>